<comment type="caution">
    <text evidence="2">The sequence shown here is derived from an EMBL/GenBank/DDBJ whole genome shotgun (WGS) entry which is preliminary data.</text>
</comment>
<evidence type="ECO:0000313" key="2">
    <source>
        <dbReference type="EMBL" id="RXG89464.1"/>
    </source>
</evidence>
<evidence type="ECO:0000256" key="1">
    <source>
        <dbReference type="SAM" id="SignalP"/>
    </source>
</evidence>
<organism evidence="2 3">
    <name type="scientific">Bradyrhizobium zhanjiangense</name>
    <dbReference type="NCBI Taxonomy" id="1325107"/>
    <lineage>
        <taxon>Bacteria</taxon>
        <taxon>Pseudomonadati</taxon>
        <taxon>Pseudomonadota</taxon>
        <taxon>Alphaproteobacteria</taxon>
        <taxon>Hyphomicrobiales</taxon>
        <taxon>Nitrobacteraceae</taxon>
        <taxon>Bradyrhizobium</taxon>
    </lineage>
</organism>
<dbReference type="Proteomes" id="UP000289946">
    <property type="component" value="Unassembled WGS sequence"/>
</dbReference>
<name>A0ABY0DCT9_9BRAD</name>
<protein>
    <submittedName>
        <fullName evidence="2">Uncharacterized protein</fullName>
    </submittedName>
</protein>
<sequence length="130" mass="14066">MRTGFLMTGLLLLAAPAQAADAPPRSTYVTMVLQAFAAKVECPGTDLVYQDLVQKAQQMHLPDGTTEKVRKAIAWMHTGGKMGEKQDDDLMAEVAVATQATDMDQRRLGMQGWCEAQKTNLAGLIRSKGG</sequence>
<dbReference type="RefSeq" id="WP_128941941.1">
    <property type="nucleotide sequence ID" value="NZ_RDRA01000020.1"/>
</dbReference>
<evidence type="ECO:0000313" key="3">
    <source>
        <dbReference type="Proteomes" id="UP000289946"/>
    </source>
</evidence>
<proteinExistence type="predicted"/>
<accession>A0ABY0DCT9</accession>
<reference evidence="2 3" key="1">
    <citation type="submission" date="2018-10" db="EMBL/GenBank/DDBJ databases">
        <title>Bradyrhizobium sp. nov., isolated from effective nodules of peanut in China.</title>
        <authorList>
            <person name="Li Y."/>
        </authorList>
    </citation>
    <scope>NUCLEOTIDE SEQUENCE [LARGE SCALE GENOMIC DNA]</scope>
    <source>
        <strain evidence="2 3">CCBAU 51781</strain>
    </source>
</reference>
<keyword evidence="1" id="KW-0732">Signal</keyword>
<dbReference type="EMBL" id="RDRA01000020">
    <property type="protein sequence ID" value="RXG89464.1"/>
    <property type="molecule type" value="Genomic_DNA"/>
</dbReference>
<gene>
    <name evidence="2" type="ORF">EAS62_31185</name>
</gene>
<feature type="chain" id="PRO_5045384676" evidence="1">
    <location>
        <begin position="20"/>
        <end position="130"/>
    </location>
</feature>
<keyword evidence="3" id="KW-1185">Reference proteome</keyword>
<feature type="signal peptide" evidence="1">
    <location>
        <begin position="1"/>
        <end position="19"/>
    </location>
</feature>